<evidence type="ECO:0000256" key="8">
    <source>
        <dbReference type="SAM" id="MobiDB-lite"/>
    </source>
</evidence>
<dbReference type="PROSITE" id="PS00133">
    <property type="entry name" value="CARBOXYPEPT_ZN_2"/>
    <property type="match status" value="1"/>
</dbReference>
<evidence type="ECO:0000256" key="9">
    <source>
        <dbReference type="SAM" id="SignalP"/>
    </source>
</evidence>
<keyword evidence="4" id="KW-0479">Metal-binding</keyword>
<dbReference type="InterPro" id="IPR008979">
    <property type="entry name" value="Galactose-bd-like_sf"/>
</dbReference>
<evidence type="ECO:0000256" key="2">
    <source>
        <dbReference type="ARBA" id="ARBA00005988"/>
    </source>
</evidence>
<dbReference type="Proteomes" id="UP001501337">
    <property type="component" value="Unassembled WGS sequence"/>
</dbReference>
<dbReference type="InterPro" id="IPR057247">
    <property type="entry name" value="CARBOXYPEPT_ZN_2"/>
</dbReference>
<sequence>MTQVRLRPLSYIIMALTAGAVLPLEVAAHDDLNHLAAQEQAAADTVYKVHFPNLKLARKAAISFHANLLASHYDGGYLIMELSESEQDKLRRFGFTFEPATEWLAKRSEVLSTMQEMTRLRQELRSSAVSGSDPAMAQDVMLRGIPGFECYETVEETFAVAADLVTTYPALASWIDVGNSWEKNQGLGGHDIRVLKLTNRNTGGEKPILFINSAIHAREFTTAPLTLDFARTLLNGYGTDADLTWILDHHEVHLMLQTNPDGRKKAETGLLWRKNANQNYCGASSNKRGADLNRNFTFGWNSANGSSGSQCNDTYRGPRPGSEPETQAIENYVRSIFPDRRGSGRNDAAPTDTSGIHLDIHSYSELVLWPWGDTNSAAPNGRALQTLGRKFAWFNGYTPQQSIGLYPTDGTSDGVSYGELGVAAYTFELGTDFFQSCSVYDGKIKPDNLRALIYAAKVVRTPYVTPAGPDVTSLGISADATAATLTASVTDTRFSNRNGSEPVQTIAQAEYYIDVPPWEAGAEPVALATSDGGFDERTEQLTGSIDTSGLTEGKHTVFVRARDAAGNWGAVSAAFLEVGEGSGGGDNGQYEYASTNPQAIPDRGTISSQIAIPEEAPAASSATVSVTIDHTYQGDIRLTLAKGGRSVVVKNSSNRDNSRGSRTYTASVSASQFNGLSGAWTLTVQDVYTRDVGTLTGWKLTLNQ</sequence>
<name>A0ABP7P1W1_9GAMM</name>
<accession>A0ABP7P1W1</accession>
<protein>
    <recommendedName>
        <fullName evidence="14">Proprotein convertase P-domain-containing protein</fullName>
    </recommendedName>
</protein>
<comment type="cofactor">
    <cofactor evidence="1">
        <name>Zn(2+)</name>
        <dbReference type="ChEBI" id="CHEBI:29105"/>
    </cofactor>
</comment>
<dbReference type="InterPro" id="IPR002884">
    <property type="entry name" value="P_dom"/>
</dbReference>
<evidence type="ECO:0000256" key="7">
    <source>
        <dbReference type="PROSITE-ProRule" id="PRU01379"/>
    </source>
</evidence>
<keyword evidence="9" id="KW-0732">Signal</keyword>
<dbReference type="Gene3D" id="2.60.120.260">
    <property type="entry name" value="Galactose-binding domain-like"/>
    <property type="match status" value="1"/>
</dbReference>
<keyword evidence="5" id="KW-0378">Hydrolase</keyword>
<dbReference type="Pfam" id="PF01483">
    <property type="entry name" value="P_proprotein"/>
    <property type="match status" value="1"/>
</dbReference>
<evidence type="ECO:0000256" key="4">
    <source>
        <dbReference type="ARBA" id="ARBA00022723"/>
    </source>
</evidence>
<dbReference type="CDD" id="cd06226">
    <property type="entry name" value="M14_CPT_like"/>
    <property type="match status" value="1"/>
</dbReference>
<dbReference type="PANTHER" id="PTHR11705">
    <property type="entry name" value="PROTEASE FAMILY M14 CARBOXYPEPTIDASE A,B"/>
    <property type="match status" value="1"/>
</dbReference>
<dbReference type="EMBL" id="BAABBO010000007">
    <property type="protein sequence ID" value="GAA3958347.1"/>
    <property type="molecule type" value="Genomic_DNA"/>
</dbReference>
<feature type="active site" description="Proton donor/acceptor" evidence="7">
    <location>
        <position position="428"/>
    </location>
</feature>
<feature type="domain" description="Peptidase M14" evidence="11">
    <location>
        <begin position="150"/>
        <end position="458"/>
    </location>
</feature>
<dbReference type="InterPro" id="IPR000834">
    <property type="entry name" value="Peptidase_M14"/>
</dbReference>
<dbReference type="SUPFAM" id="SSF49785">
    <property type="entry name" value="Galactose-binding domain-like"/>
    <property type="match status" value="1"/>
</dbReference>
<keyword evidence="6" id="KW-0862">Zinc</keyword>
<evidence type="ECO:0000256" key="1">
    <source>
        <dbReference type="ARBA" id="ARBA00001947"/>
    </source>
</evidence>
<evidence type="ECO:0000256" key="3">
    <source>
        <dbReference type="ARBA" id="ARBA00022670"/>
    </source>
</evidence>
<comment type="similarity">
    <text evidence="2 7">Belongs to the peptidase M14 family.</text>
</comment>
<keyword evidence="13" id="KW-1185">Reference proteome</keyword>
<dbReference type="PANTHER" id="PTHR11705:SF119">
    <property type="entry name" value="OS02G0119300 PROTEIN"/>
    <property type="match status" value="1"/>
</dbReference>
<dbReference type="SUPFAM" id="SSF53187">
    <property type="entry name" value="Zn-dependent exopeptidases"/>
    <property type="match status" value="1"/>
</dbReference>
<dbReference type="SMART" id="SM00631">
    <property type="entry name" value="Zn_pept"/>
    <property type="match status" value="1"/>
</dbReference>
<evidence type="ECO:0000313" key="12">
    <source>
        <dbReference type="EMBL" id="GAA3958347.1"/>
    </source>
</evidence>
<proteinExistence type="inferred from homology"/>
<gene>
    <name evidence="12" type="ORF">GCM10022278_15960</name>
</gene>
<dbReference type="PROSITE" id="PS51829">
    <property type="entry name" value="P_HOMO_B"/>
    <property type="match status" value="1"/>
</dbReference>
<feature type="chain" id="PRO_5045942565" description="Proprotein convertase P-domain-containing protein" evidence="9">
    <location>
        <begin position="21"/>
        <end position="704"/>
    </location>
</feature>
<dbReference type="Pfam" id="PF00246">
    <property type="entry name" value="Peptidase_M14"/>
    <property type="match status" value="1"/>
</dbReference>
<comment type="caution">
    <text evidence="12">The sequence shown here is derived from an EMBL/GenBank/DDBJ whole genome shotgun (WGS) entry which is preliminary data.</text>
</comment>
<evidence type="ECO:0000259" key="11">
    <source>
        <dbReference type="PROSITE" id="PS52035"/>
    </source>
</evidence>
<keyword evidence="3" id="KW-0645">Protease</keyword>
<dbReference type="Gene3D" id="3.40.630.10">
    <property type="entry name" value="Zn peptidases"/>
    <property type="match status" value="1"/>
</dbReference>
<evidence type="ECO:0000259" key="10">
    <source>
        <dbReference type="PROSITE" id="PS51829"/>
    </source>
</evidence>
<evidence type="ECO:0008006" key="14">
    <source>
        <dbReference type="Google" id="ProtNLM"/>
    </source>
</evidence>
<dbReference type="PROSITE" id="PS52035">
    <property type="entry name" value="PEPTIDASE_M14"/>
    <property type="match status" value="1"/>
</dbReference>
<evidence type="ECO:0000256" key="5">
    <source>
        <dbReference type="ARBA" id="ARBA00022801"/>
    </source>
</evidence>
<organism evidence="12 13">
    <name type="scientific">Allohahella marinimesophila</name>
    <dbReference type="NCBI Taxonomy" id="1054972"/>
    <lineage>
        <taxon>Bacteria</taxon>
        <taxon>Pseudomonadati</taxon>
        <taxon>Pseudomonadota</taxon>
        <taxon>Gammaproteobacteria</taxon>
        <taxon>Oceanospirillales</taxon>
        <taxon>Hahellaceae</taxon>
        <taxon>Allohahella</taxon>
    </lineage>
</organism>
<evidence type="ECO:0000313" key="13">
    <source>
        <dbReference type="Proteomes" id="UP001501337"/>
    </source>
</evidence>
<feature type="signal peptide" evidence="9">
    <location>
        <begin position="1"/>
        <end position="20"/>
    </location>
</feature>
<feature type="domain" description="P/Homo B" evidence="10">
    <location>
        <begin position="585"/>
        <end position="704"/>
    </location>
</feature>
<dbReference type="RefSeq" id="WP_344805075.1">
    <property type="nucleotide sequence ID" value="NZ_BAABBO010000007.1"/>
</dbReference>
<reference evidence="13" key="1">
    <citation type="journal article" date="2019" name="Int. J. Syst. Evol. Microbiol.">
        <title>The Global Catalogue of Microorganisms (GCM) 10K type strain sequencing project: providing services to taxonomists for standard genome sequencing and annotation.</title>
        <authorList>
            <consortium name="The Broad Institute Genomics Platform"/>
            <consortium name="The Broad Institute Genome Sequencing Center for Infectious Disease"/>
            <person name="Wu L."/>
            <person name="Ma J."/>
        </authorList>
    </citation>
    <scope>NUCLEOTIDE SEQUENCE [LARGE SCALE GENOMIC DNA]</scope>
    <source>
        <strain evidence="13">JCM 17555</strain>
    </source>
</reference>
<feature type="region of interest" description="Disordered" evidence="8">
    <location>
        <begin position="306"/>
        <end position="325"/>
    </location>
</feature>
<evidence type="ECO:0000256" key="6">
    <source>
        <dbReference type="ARBA" id="ARBA00022833"/>
    </source>
</evidence>